<dbReference type="GO" id="GO:0006285">
    <property type="term" value="P:base-excision repair, AP site formation"/>
    <property type="evidence" value="ECO:0007669"/>
    <property type="project" value="TreeGrafter"/>
</dbReference>
<evidence type="ECO:0000313" key="7">
    <source>
        <dbReference type="EMBL" id="ROO27637.1"/>
    </source>
</evidence>
<evidence type="ECO:0000256" key="2">
    <source>
        <dbReference type="ARBA" id="ARBA00010817"/>
    </source>
</evidence>
<dbReference type="PANTHER" id="PTHR43003:SF5">
    <property type="entry name" value="DNA-3-METHYLADENINE GLYCOSYLASE"/>
    <property type="match status" value="1"/>
</dbReference>
<protein>
    <recommendedName>
        <fullName evidence="3">DNA-3-methyladenine glycosylase II</fullName>
        <ecNumber evidence="3">3.2.2.21</ecNumber>
    </recommendedName>
</protein>
<evidence type="ECO:0000256" key="3">
    <source>
        <dbReference type="ARBA" id="ARBA00012000"/>
    </source>
</evidence>
<dbReference type="InterPro" id="IPR051912">
    <property type="entry name" value="Alkylbase_DNA_Glycosylase/TA"/>
</dbReference>
<comment type="catalytic activity">
    <reaction evidence="1">
        <text>Hydrolysis of alkylated DNA, releasing 3-methyladenine, 3-methylguanine, 7-methylguanine and 7-methyladenine.</text>
        <dbReference type="EC" id="3.2.2.21"/>
    </reaction>
</comment>
<dbReference type="GO" id="GO:0006307">
    <property type="term" value="P:DNA alkylation repair"/>
    <property type="evidence" value="ECO:0007669"/>
    <property type="project" value="TreeGrafter"/>
</dbReference>
<keyword evidence="5" id="KW-0234">DNA repair</keyword>
<dbReference type="GO" id="GO:0032993">
    <property type="term" value="C:protein-DNA complex"/>
    <property type="evidence" value="ECO:0007669"/>
    <property type="project" value="TreeGrafter"/>
</dbReference>
<dbReference type="InterPro" id="IPR003265">
    <property type="entry name" value="HhH-GPD_domain"/>
</dbReference>
<dbReference type="Gene3D" id="1.10.1670.40">
    <property type="match status" value="1"/>
</dbReference>
<dbReference type="Pfam" id="PF00730">
    <property type="entry name" value="HhH-GPD"/>
    <property type="match status" value="1"/>
</dbReference>
<dbReference type="GO" id="GO:0008725">
    <property type="term" value="F:DNA-3-methyladenine glycosylase activity"/>
    <property type="evidence" value="ECO:0007669"/>
    <property type="project" value="TreeGrafter"/>
</dbReference>
<dbReference type="CDD" id="cd00056">
    <property type="entry name" value="ENDO3c"/>
    <property type="match status" value="1"/>
</dbReference>
<dbReference type="GO" id="GO:0032131">
    <property type="term" value="F:alkylated DNA binding"/>
    <property type="evidence" value="ECO:0007669"/>
    <property type="project" value="TreeGrafter"/>
</dbReference>
<dbReference type="AlphaFoldDB" id="A0A423PPY7"/>
<gene>
    <name evidence="7" type="ORF">SAOR_07240</name>
</gene>
<dbReference type="Proteomes" id="UP000283993">
    <property type="component" value="Unassembled WGS sequence"/>
</dbReference>
<dbReference type="GO" id="GO:0043916">
    <property type="term" value="F:DNA-7-methylguanine glycosylase activity"/>
    <property type="evidence" value="ECO:0007669"/>
    <property type="project" value="TreeGrafter"/>
</dbReference>
<evidence type="ECO:0000256" key="5">
    <source>
        <dbReference type="ARBA" id="ARBA00023204"/>
    </source>
</evidence>
<dbReference type="SUPFAM" id="SSF48150">
    <property type="entry name" value="DNA-glycosylase"/>
    <property type="match status" value="1"/>
</dbReference>
<keyword evidence="4" id="KW-0227">DNA damage</keyword>
<keyword evidence="8" id="KW-1185">Reference proteome</keyword>
<dbReference type="Gene3D" id="1.10.340.30">
    <property type="entry name" value="Hypothetical protein, domain 2"/>
    <property type="match status" value="1"/>
</dbReference>
<proteinExistence type="inferred from homology"/>
<reference evidence="7 8" key="1">
    <citation type="submission" date="2013-10" db="EMBL/GenBank/DDBJ databases">
        <title>Salinisphaera orenii MK-B5 Genome Sequencing.</title>
        <authorList>
            <person name="Lai Q."/>
            <person name="Li C."/>
            <person name="Shao Z."/>
        </authorList>
    </citation>
    <scope>NUCLEOTIDE SEQUENCE [LARGE SCALE GENOMIC DNA]</scope>
    <source>
        <strain evidence="7 8">MK-B5</strain>
    </source>
</reference>
<accession>A0A423PPY7</accession>
<evidence type="ECO:0000256" key="4">
    <source>
        <dbReference type="ARBA" id="ARBA00022763"/>
    </source>
</evidence>
<dbReference type="SMART" id="SM00478">
    <property type="entry name" value="ENDO3c"/>
    <property type="match status" value="1"/>
</dbReference>
<dbReference type="RefSeq" id="WP_123630838.1">
    <property type="nucleotide sequence ID" value="NZ_AYKH01000012.1"/>
</dbReference>
<dbReference type="FunFam" id="1.10.340.30:FF:000004">
    <property type="entry name" value="DNA-3-methyladenine glycosylase II"/>
    <property type="match status" value="1"/>
</dbReference>
<evidence type="ECO:0000313" key="8">
    <source>
        <dbReference type="Proteomes" id="UP000283993"/>
    </source>
</evidence>
<comment type="similarity">
    <text evidence="2">Belongs to the alkylbase DNA glycosidase AlkA family.</text>
</comment>
<dbReference type="EMBL" id="AYKH01000012">
    <property type="protein sequence ID" value="ROO27637.1"/>
    <property type="molecule type" value="Genomic_DNA"/>
</dbReference>
<dbReference type="EC" id="3.2.2.21" evidence="3"/>
<dbReference type="InterPro" id="IPR011257">
    <property type="entry name" value="DNA_glycosylase"/>
</dbReference>
<name>A0A423PPY7_9GAMM</name>
<feature type="domain" description="HhH-GPD" evidence="6">
    <location>
        <begin position="60"/>
        <end position="216"/>
    </location>
</feature>
<evidence type="ECO:0000259" key="6">
    <source>
        <dbReference type="SMART" id="SM00478"/>
    </source>
</evidence>
<organism evidence="7 8">
    <name type="scientific">Salinisphaera orenii MK-B5</name>
    <dbReference type="NCBI Taxonomy" id="856730"/>
    <lineage>
        <taxon>Bacteria</taxon>
        <taxon>Pseudomonadati</taxon>
        <taxon>Pseudomonadota</taxon>
        <taxon>Gammaproteobacteria</taxon>
        <taxon>Salinisphaerales</taxon>
        <taxon>Salinisphaeraceae</taxon>
        <taxon>Salinisphaera</taxon>
    </lineage>
</organism>
<dbReference type="PANTHER" id="PTHR43003">
    <property type="entry name" value="DNA-3-METHYLADENINE GLYCOSYLASE"/>
    <property type="match status" value="1"/>
</dbReference>
<evidence type="ECO:0000256" key="1">
    <source>
        <dbReference type="ARBA" id="ARBA00000086"/>
    </source>
</evidence>
<comment type="caution">
    <text evidence="7">The sequence shown here is derived from an EMBL/GenBank/DDBJ whole genome shotgun (WGS) entry which is preliminary data.</text>
</comment>
<sequence length="217" mass="23919">MAERPHDDRPTKLAFDPNAAVAHLAAADPVLGALIARVGPYAPSTTAAPDVFHSLMRAIVYQQLSGKAAGTIHRRLLDALGGSDTPGAERIAAASDETLRGAGLSQNKMLSLQALAAAQLAGELPDEFRIDDYDDAELIERYAAIRGIGRWTVEMLLLFHLGRPDVMPIHDLGVRKGYAITYGREELPKPKQLERECEMWRPYRSVGSWYMWRATEL</sequence>